<dbReference type="OrthoDB" id="6153983at2759"/>
<dbReference type="Proteomes" id="UP000507470">
    <property type="component" value="Unassembled WGS sequence"/>
</dbReference>
<evidence type="ECO:0000313" key="1">
    <source>
        <dbReference type="EMBL" id="CAC5399093.1"/>
    </source>
</evidence>
<organism evidence="1 2">
    <name type="scientific">Mytilus coruscus</name>
    <name type="common">Sea mussel</name>
    <dbReference type="NCBI Taxonomy" id="42192"/>
    <lineage>
        <taxon>Eukaryota</taxon>
        <taxon>Metazoa</taxon>
        <taxon>Spiralia</taxon>
        <taxon>Lophotrochozoa</taxon>
        <taxon>Mollusca</taxon>
        <taxon>Bivalvia</taxon>
        <taxon>Autobranchia</taxon>
        <taxon>Pteriomorphia</taxon>
        <taxon>Mytilida</taxon>
        <taxon>Mytiloidea</taxon>
        <taxon>Mytilidae</taxon>
        <taxon>Mytilinae</taxon>
        <taxon>Mytilus</taxon>
    </lineage>
</organism>
<gene>
    <name evidence="1" type="ORF">MCOR_33386</name>
</gene>
<dbReference type="SUPFAM" id="SSF50630">
    <property type="entry name" value="Acid proteases"/>
    <property type="match status" value="1"/>
</dbReference>
<dbReference type="EMBL" id="CACVKT020005972">
    <property type="protein sequence ID" value="CAC5399093.1"/>
    <property type="molecule type" value="Genomic_DNA"/>
</dbReference>
<sequence length="374" mass="42414">MKPEVFGKKQVTISYSSAVHCNLTDFNGQERGNENNIDNPQLREIQLYPGDRNPECNTPVLNISINDEPVNAVIDTAAQVTLMSEEFAKKRLDFLKQPDGVIDLTDLSITIRGQKHLINEVKAENCSFKVCRITLDETLIVSPNSTVRLPVNLSEAFENEVTIQPSRSLNGLIMPNILPKADFTKVWNSFEDDVDYIVPLSERSVSKQIGDEVNLDSLVYCNWISESEIANMETEQREDQDLLNRLIIWFEDKKEPEEHELYLCSPSIKHIWNCKHQLVLKDGLLCYKCVFLKRRKEDNETPGGWSDLLFALPYSNCDSSAVQLDLSGEKSVNRDSSAVRLDLDSENIINHDGDAVLLDLDKKSSVLFPLLKIL</sequence>
<dbReference type="InterPro" id="IPR021109">
    <property type="entry name" value="Peptidase_aspartic_dom_sf"/>
</dbReference>
<reference evidence="1 2" key="1">
    <citation type="submission" date="2020-06" db="EMBL/GenBank/DDBJ databases">
        <authorList>
            <person name="Li R."/>
            <person name="Bekaert M."/>
        </authorList>
    </citation>
    <scope>NUCLEOTIDE SEQUENCE [LARGE SCALE GENOMIC DNA]</scope>
    <source>
        <strain evidence="2">wild</strain>
    </source>
</reference>
<accession>A0A6J8CRJ1</accession>
<keyword evidence="2" id="KW-1185">Reference proteome</keyword>
<evidence type="ECO:0000313" key="2">
    <source>
        <dbReference type="Proteomes" id="UP000507470"/>
    </source>
</evidence>
<protein>
    <recommendedName>
        <fullName evidence="3">Peptidase A2 domain-containing protein</fullName>
    </recommendedName>
</protein>
<evidence type="ECO:0008006" key="3">
    <source>
        <dbReference type="Google" id="ProtNLM"/>
    </source>
</evidence>
<name>A0A6J8CRJ1_MYTCO</name>
<dbReference type="Gene3D" id="2.40.70.10">
    <property type="entry name" value="Acid Proteases"/>
    <property type="match status" value="1"/>
</dbReference>
<proteinExistence type="predicted"/>
<dbReference type="AlphaFoldDB" id="A0A6J8CRJ1"/>